<dbReference type="SMART" id="SM00342">
    <property type="entry name" value="HTH_ARAC"/>
    <property type="match status" value="1"/>
</dbReference>
<name>A0AA37TX57_9RHOB</name>
<evidence type="ECO:0000256" key="2">
    <source>
        <dbReference type="ARBA" id="ARBA00023125"/>
    </source>
</evidence>
<dbReference type="AlphaFoldDB" id="A0AA37TX57"/>
<dbReference type="PANTHER" id="PTHR46796:SF14">
    <property type="entry name" value="TRANSCRIPTIONAL REGULATORY PROTEIN"/>
    <property type="match status" value="1"/>
</dbReference>
<proteinExistence type="predicted"/>
<dbReference type="InterPro" id="IPR050204">
    <property type="entry name" value="AraC_XylS_family_regulators"/>
</dbReference>
<dbReference type="Pfam" id="PF12833">
    <property type="entry name" value="HTH_18"/>
    <property type="match status" value="1"/>
</dbReference>
<evidence type="ECO:0000313" key="5">
    <source>
        <dbReference type="EMBL" id="GLS88469.1"/>
    </source>
</evidence>
<protein>
    <submittedName>
        <fullName evidence="5">AraC family transcriptional regulator</fullName>
    </submittedName>
</protein>
<comment type="caution">
    <text evidence="5">The sequence shown here is derived from an EMBL/GenBank/DDBJ whole genome shotgun (WGS) entry which is preliminary data.</text>
</comment>
<gene>
    <name evidence="5" type="ORF">GCM10010873_34430</name>
</gene>
<feature type="domain" description="HTH araC/xylS-type" evidence="4">
    <location>
        <begin position="203"/>
        <end position="302"/>
    </location>
</feature>
<evidence type="ECO:0000256" key="1">
    <source>
        <dbReference type="ARBA" id="ARBA00023015"/>
    </source>
</evidence>
<dbReference type="PRINTS" id="PR00032">
    <property type="entry name" value="HTHARAC"/>
</dbReference>
<dbReference type="SUPFAM" id="SSF46689">
    <property type="entry name" value="Homeodomain-like"/>
    <property type="match status" value="2"/>
</dbReference>
<dbReference type="PROSITE" id="PS01124">
    <property type="entry name" value="HTH_ARAC_FAMILY_2"/>
    <property type="match status" value="1"/>
</dbReference>
<dbReference type="Proteomes" id="UP001157355">
    <property type="component" value="Unassembled WGS sequence"/>
</dbReference>
<evidence type="ECO:0000313" key="6">
    <source>
        <dbReference type="Proteomes" id="UP001157355"/>
    </source>
</evidence>
<dbReference type="InterPro" id="IPR018062">
    <property type="entry name" value="HTH_AraC-typ_CS"/>
</dbReference>
<dbReference type="PROSITE" id="PS00041">
    <property type="entry name" value="HTH_ARAC_FAMILY_1"/>
    <property type="match status" value="1"/>
</dbReference>
<evidence type="ECO:0000259" key="4">
    <source>
        <dbReference type="PROSITE" id="PS01124"/>
    </source>
</evidence>
<accession>A0AA37TX57</accession>
<dbReference type="InterPro" id="IPR020449">
    <property type="entry name" value="Tscrpt_reg_AraC-type_HTH"/>
</dbReference>
<dbReference type="GO" id="GO:0043565">
    <property type="term" value="F:sequence-specific DNA binding"/>
    <property type="evidence" value="ECO:0007669"/>
    <property type="project" value="InterPro"/>
</dbReference>
<dbReference type="Gene3D" id="1.10.10.60">
    <property type="entry name" value="Homeodomain-like"/>
    <property type="match status" value="2"/>
</dbReference>
<organism evidence="5 6">
    <name type="scientific">Cypionkella aquatica</name>
    <dbReference type="NCBI Taxonomy" id="1756042"/>
    <lineage>
        <taxon>Bacteria</taxon>
        <taxon>Pseudomonadati</taxon>
        <taxon>Pseudomonadota</taxon>
        <taxon>Alphaproteobacteria</taxon>
        <taxon>Rhodobacterales</taxon>
        <taxon>Paracoccaceae</taxon>
        <taxon>Cypionkella</taxon>
    </lineage>
</organism>
<keyword evidence="2" id="KW-0238">DNA-binding</keyword>
<dbReference type="InterPro" id="IPR009057">
    <property type="entry name" value="Homeodomain-like_sf"/>
</dbReference>
<dbReference type="InterPro" id="IPR018060">
    <property type="entry name" value="HTH_AraC"/>
</dbReference>
<dbReference type="GO" id="GO:0003700">
    <property type="term" value="F:DNA-binding transcription factor activity"/>
    <property type="evidence" value="ECO:0007669"/>
    <property type="project" value="InterPro"/>
</dbReference>
<dbReference type="RefSeq" id="WP_284326613.1">
    <property type="nucleotide sequence ID" value="NZ_BSPP01000013.1"/>
</dbReference>
<sequence>MTVSPPHFAGAFKVTSDAHGCPTANLSQDQALAGGNIQFFRKASTDQQLRQVATPPSDRGLLIGIALQGNHRRQVFREHHAEYHDFEENAIYIRDFNDSYRADLIGPFEFLLLEIAPQSLQRIAEEADVAGVSSLNHQIATKDPVLGNLSRALIPAFERPAEASALFLDQMATAIGTYIVQQYGNRPAGGVPKSRRLSRAHENLAKAILLDDLDGDVSIAKVAEACNLSRGYFIRAFRDTTGQTPYQWLVSARIRRACDLLRAPAITSLAEVAVQCGFNDQSHFTRVFASVVGTTPGAWRRDAML</sequence>
<dbReference type="EMBL" id="BSPP01000013">
    <property type="protein sequence ID" value="GLS88469.1"/>
    <property type="molecule type" value="Genomic_DNA"/>
</dbReference>
<evidence type="ECO:0000256" key="3">
    <source>
        <dbReference type="ARBA" id="ARBA00023163"/>
    </source>
</evidence>
<dbReference type="PANTHER" id="PTHR46796">
    <property type="entry name" value="HTH-TYPE TRANSCRIPTIONAL ACTIVATOR RHAS-RELATED"/>
    <property type="match status" value="1"/>
</dbReference>
<reference evidence="5 6" key="1">
    <citation type="journal article" date="2014" name="Int. J. Syst. Evol. Microbiol.">
        <title>Complete genome sequence of Corynebacterium casei LMG S-19264T (=DSM 44701T), isolated from a smear-ripened cheese.</title>
        <authorList>
            <consortium name="US DOE Joint Genome Institute (JGI-PGF)"/>
            <person name="Walter F."/>
            <person name="Albersmeier A."/>
            <person name="Kalinowski J."/>
            <person name="Ruckert C."/>
        </authorList>
    </citation>
    <scope>NUCLEOTIDE SEQUENCE [LARGE SCALE GENOMIC DNA]</scope>
    <source>
        <strain evidence="5 6">NBRC 111766</strain>
    </source>
</reference>
<keyword evidence="3" id="KW-0804">Transcription</keyword>
<keyword evidence="6" id="KW-1185">Reference proteome</keyword>
<keyword evidence="1" id="KW-0805">Transcription regulation</keyword>